<reference evidence="1 2" key="1">
    <citation type="submission" date="2018-09" db="EMBL/GenBank/DDBJ databases">
        <title>Genomic investigation of the strawberry pathogen Phytophthora fragariae indicates pathogenicity is determined by transcriptional variation in three key races.</title>
        <authorList>
            <person name="Adams T.M."/>
            <person name="Armitage A.D."/>
            <person name="Sobczyk M.K."/>
            <person name="Bates H.J."/>
            <person name="Dunwell J.M."/>
            <person name="Nellist C.F."/>
            <person name="Harrison R.J."/>
        </authorList>
    </citation>
    <scope>NUCLEOTIDE SEQUENCE [LARGE SCALE GENOMIC DNA]</scope>
    <source>
        <strain evidence="1 2">SCRP245</strain>
    </source>
</reference>
<evidence type="ECO:0000313" key="2">
    <source>
        <dbReference type="Proteomes" id="UP000460718"/>
    </source>
</evidence>
<dbReference type="AlphaFoldDB" id="A0A6A3IIX9"/>
<protein>
    <submittedName>
        <fullName evidence="1">Uncharacterized protein</fullName>
    </submittedName>
</protein>
<dbReference type="Proteomes" id="UP000460718">
    <property type="component" value="Unassembled WGS sequence"/>
</dbReference>
<organism evidence="1 2">
    <name type="scientific">Phytophthora fragariae</name>
    <dbReference type="NCBI Taxonomy" id="53985"/>
    <lineage>
        <taxon>Eukaryota</taxon>
        <taxon>Sar</taxon>
        <taxon>Stramenopiles</taxon>
        <taxon>Oomycota</taxon>
        <taxon>Peronosporomycetes</taxon>
        <taxon>Peronosporales</taxon>
        <taxon>Peronosporaceae</taxon>
        <taxon>Phytophthora</taxon>
    </lineage>
</organism>
<comment type="caution">
    <text evidence="1">The sequence shown here is derived from an EMBL/GenBank/DDBJ whole genome shotgun (WGS) entry which is preliminary data.</text>
</comment>
<evidence type="ECO:0000313" key="1">
    <source>
        <dbReference type="EMBL" id="KAE8981562.1"/>
    </source>
</evidence>
<sequence length="38" mass="3864">MIYANAGEELDKESTSAAFAMAAQGEAIRSGDSEAEAA</sequence>
<proteinExistence type="predicted"/>
<name>A0A6A3IIX9_9STRA</name>
<accession>A0A6A3IIX9</accession>
<dbReference type="EMBL" id="QXFW01002143">
    <property type="protein sequence ID" value="KAE8981562.1"/>
    <property type="molecule type" value="Genomic_DNA"/>
</dbReference>
<gene>
    <name evidence="1" type="ORF">PF011_g21968</name>
</gene>